<gene>
    <name evidence="2" type="ORF">MUN78_12050</name>
</gene>
<dbReference type="EMBL" id="CP095045">
    <property type="protein sequence ID" value="UOQ56405.1"/>
    <property type="molecule type" value="Genomic_DNA"/>
</dbReference>
<accession>A0ABY4FJ36</accession>
<keyword evidence="1" id="KW-0812">Transmembrane</keyword>
<protein>
    <submittedName>
        <fullName evidence="2">Uncharacterized protein</fullName>
    </submittedName>
</protein>
<evidence type="ECO:0000256" key="1">
    <source>
        <dbReference type="SAM" id="Phobius"/>
    </source>
</evidence>
<name>A0ABY4FJ36_9MICO</name>
<evidence type="ECO:0000313" key="3">
    <source>
        <dbReference type="Proteomes" id="UP000831786"/>
    </source>
</evidence>
<feature type="transmembrane region" description="Helical" evidence="1">
    <location>
        <begin position="66"/>
        <end position="91"/>
    </location>
</feature>
<keyword evidence="3" id="KW-1185">Reference proteome</keyword>
<proteinExistence type="predicted"/>
<evidence type="ECO:0000313" key="2">
    <source>
        <dbReference type="EMBL" id="UOQ56405.1"/>
    </source>
</evidence>
<dbReference type="RefSeq" id="WP_244690180.1">
    <property type="nucleotide sequence ID" value="NZ_CP095044.1"/>
</dbReference>
<reference evidence="2 3" key="1">
    <citation type="submission" date="2022-04" db="EMBL/GenBank/DDBJ databases">
        <title>Leucobacter sp. isolated from rhizosphere of garlic.</title>
        <authorList>
            <person name="Won M."/>
            <person name="Lee C.-M."/>
            <person name="Woen H.-Y."/>
            <person name="Kwon S.-W."/>
        </authorList>
    </citation>
    <scope>NUCLEOTIDE SEQUENCE [LARGE SCALE GENOMIC DNA]</scope>
    <source>
        <strain evidence="2 3">H21R-40</strain>
    </source>
</reference>
<feature type="transmembrane region" description="Helical" evidence="1">
    <location>
        <begin position="17"/>
        <end position="35"/>
    </location>
</feature>
<keyword evidence="1" id="KW-0472">Membrane</keyword>
<keyword evidence="1" id="KW-1133">Transmembrane helix</keyword>
<organism evidence="2 3">
    <name type="scientific">Leucobacter allii</name>
    <dbReference type="NCBI Taxonomy" id="2932247"/>
    <lineage>
        <taxon>Bacteria</taxon>
        <taxon>Bacillati</taxon>
        <taxon>Actinomycetota</taxon>
        <taxon>Actinomycetes</taxon>
        <taxon>Micrococcales</taxon>
        <taxon>Microbacteriaceae</taxon>
        <taxon>Leucobacter</taxon>
    </lineage>
</organism>
<feature type="transmembrane region" description="Helical" evidence="1">
    <location>
        <begin position="41"/>
        <end position="59"/>
    </location>
</feature>
<sequence length="97" mass="10077">MPPIESRSDAVRSRNRHLLALLAGVVAALVPFLVQEGVPGYVLYLAVAVVAVAIGARAVRRRGPLLWAAIAGLVLASLILLFAASLLTVGLTRILAG</sequence>
<dbReference type="Proteomes" id="UP000831786">
    <property type="component" value="Chromosome"/>
</dbReference>